<dbReference type="PRINTS" id="PR00783">
    <property type="entry name" value="MINTRINSICP"/>
</dbReference>
<evidence type="ECO:0000256" key="5">
    <source>
        <dbReference type="ARBA" id="ARBA00023136"/>
    </source>
</evidence>
<comment type="subcellular location">
    <subcellularLocation>
        <location evidence="1">Membrane</location>
        <topology evidence="1">Multi-pass membrane protein</topology>
    </subcellularLocation>
</comment>
<dbReference type="GeneID" id="110246851"/>
<dbReference type="EnsemblMetazoa" id="XM_021053240.2">
    <property type="protein sequence ID" value="XP_020908899.1"/>
    <property type="gene ID" value="LOC110246851"/>
</dbReference>
<dbReference type="PANTHER" id="PTHR19139">
    <property type="entry name" value="AQUAPORIN TRANSPORTER"/>
    <property type="match status" value="1"/>
</dbReference>
<evidence type="ECO:0008006" key="10">
    <source>
        <dbReference type="Google" id="ProtNLM"/>
    </source>
</evidence>
<dbReference type="RefSeq" id="XP_020908899.1">
    <property type="nucleotide sequence ID" value="XM_021053240.2"/>
</dbReference>
<evidence type="ECO:0000313" key="9">
    <source>
        <dbReference type="Proteomes" id="UP000887567"/>
    </source>
</evidence>
<protein>
    <recommendedName>
        <fullName evidence="10">Aquaporin</fullName>
    </recommendedName>
</protein>
<organism evidence="8 9">
    <name type="scientific">Exaiptasia diaphana</name>
    <name type="common">Tropical sea anemone</name>
    <name type="synonym">Aiptasia pulchella</name>
    <dbReference type="NCBI Taxonomy" id="2652724"/>
    <lineage>
        <taxon>Eukaryota</taxon>
        <taxon>Metazoa</taxon>
        <taxon>Cnidaria</taxon>
        <taxon>Anthozoa</taxon>
        <taxon>Hexacorallia</taxon>
        <taxon>Actiniaria</taxon>
        <taxon>Aiptasiidae</taxon>
        <taxon>Exaiptasia</taxon>
    </lineage>
</organism>
<evidence type="ECO:0000256" key="7">
    <source>
        <dbReference type="SAM" id="Phobius"/>
    </source>
</evidence>
<feature type="transmembrane region" description="Helical" evidence="7">
    <location>
        <begin position="175"/>
        <end position="195"/>
    </location>
</feature>
<evidence type="ECO:0000256" key="1">
    <source>
        <dbReference type="ARBA" id="ARBA00004141"/>
    </source>
</evidence>
<evidence type="ECO:0000313" key="8">
    <source>
        <dbReference type="EnsemblMetazoa" id="XP_020908899.1"/>
    </source>
</evidence>
<evidence type="ECO:0000256" key="3">
    <source>
        <dbReference type="ARBA" id="ARBA00022692"/>
    </source>
</evidence>
<keyword evidence="6" id="KW-0813">Transport</keyword>
<dbReference type="GO" id="GO:0005886">
    <property type="term" value="C:plasma membrane"/>
    <property type="evidence" value="ECO:0007669"/>
    <property type="project" value="TreeGrafter"/>
</dbReference>
<feature type="transmembrane region" description="Helical" evidence="7">
    <location>
        <begin position="53"/>
        <end position="72"/>
    </location>
</feature>
<dbReference type="PANTHER" id="PTHR19139:SF199">
    <property type="entry name" value="MIP17260P"/>
    <property type="match status" value="1"/>
</dbReference>
<keyword evidence="5 7" id="KW-0472">Membrane</keyword>
<keyword evidence="4 7" id="KW-1133">Transmembrane helix</keyword>
<feature type="transmembrane region" description="Helical" evidence="7">
    <location>
        <begin position="146"/>
        <end position="163"/>
    </location>
</feature>
<feature type="transmembrane region" description="Helical" evidence="7">
    <location>
        <begin position="215"/>
        <end position="235"/>
    </location>
</feature>
<dbReference type="Proteomes" id="UP000887567">
    <property type="component" value="Unplaced"/>
</dbReference>
<dbReference type="OrthoDB" id="5949378at2759"/>
<comment type="similarity">
    <text evidence="2 6">Belongs to the MIP/aquaporin (TC 1.A.8) family.</text>
</comment>
<evidence type="ECO:0000256" key="4">
    <source>
        <dbReference type="ARBA" id="ARBA00022989"/>
    </source>
</evidence>
<name>A0A913XTF8_EXADI</name>
<dbReference type="Gene3D" id="1.20.1080.10">
    <property type="entry name" value="Glycerol uptake facilitator protein"/>
    <property type="match status" value="1"/>
</dbReference>
<dbReference type="GO" id="GO:0015250">
    <property type="term" value="F:water channel activity"/>
    <property type="evidence" value="ECO:0007669"/>
    <property type="project" value="TreeGrafter"/>
</dbReference>
<dbReference type="InterPro" id="IPR034294">
    <property type="entry name" value="Aquaporin_transptr"/>
</dbReference>
<accession>A0A913XTF8</accession>
<feature type="transmembrane region" description="Helical" evidence="7">
    <location>
        <begin position="20"/>
        <end position="41"/>
    </location>
</feature>
<sequence length="257" mass="27217">MIRCRKLKVGAREVFTGHLWVSAFAEYAATLFFVFAVSGSSLRWEGTPSSLKISLAAGLASSLVTQAFRWVCKPLVHANPCVSFAAFLSGDTGLVAMAIYIVVQCFGAITGVALLRVMSPEHARGILGATIPASGTSSLQAVGTEAVLTLFLVLAVLATLDAVKYDPHARLDVSVAVGLATIVCYLIAVPLTGAGLNPARSLGPAVLSKMWESHWVYWCGPMVGAGVAGILYNTLLHSRSAWQRTDTYDSEESSLKP</sequence>
<dbReference type="AlphaFoldDB" id="A0A913XTF8"/>
<dbReference type="InterPro" id="IPR000425">
    <property type="entry name" value="MIP"/>
</dbReference>
<keyword evidence="3 6" id="KW-0812">Transmembrane</keyword>
<proteinExistence type="inferred from homology"/>
<dbReference type="InterPro" id="IPR023271">
    <property type="entry name" value="Aquaporin-like"/>
</dbReference>
<dbReference type="SUPFAM" id="SSF81338">
    <property type="entry name" value="Aquaporin-like"/>
    <property type="match status" value="1"/>
</dbReference>
<dbReference type="Pfam" id="PF00230">
    <property type="entry name" value="MIP"/>
    <property type="match status" value="1"/>
</dbReference>
<feature type="transmembrane region" description="Helical" evidence="7">
    <location>
        <begin position="93"/>
        <end position="115"/>
    </location>
</feature>
<dbReference type="OMA" id="GPFHWIF"/>
<evidence type="ECO:0000256" key="2">
    <source>
        <dbReference type="ARBA" id="ARBA00006175"/>
    </source>
</evidence>
<reference evidence="8" key="1">
    <citation type="submission" date="2022-11" db="UniProtKB">
        <authorList>
            <consortium name="EnsemblMetazoa"/>
        </authorList>
    </citation>
    <scope>IDENTIFICATION</scope>
</reference>
<keyword evidence="9" id="KW-1185">Reference proteome</keyword>
<evidence type="ECO:0000256" key="6">
    <source>
        <dbReference type="RuleBase" id="RU000477"/>
    </source>
</evidence>
<dbReference type="KEGG" id="epa:110246851"/>